<dbReference type="InterPro" id="IPR048628">
    <property type="entry name" value="Sec3_C"/>
</dbReference>
<dbReference type="AlphaFoldDB" id="A0A8T2QZV8"/>
<gene>
    <name evidence="2" type="ORF">KP509_31G058500</name>
</gene>
<dbReference type="GO" id="GO:0006893">
    <property type="term" value="P:Golgi to plasma membrane transport"/>
    <property type="evidence" value="ECO:0007669"/>
    <property type="project" value="TreeGrafter"/>
</dbReference>
<accession>A0A8T2QZV8</accession>
<dbReference type="GO" id="GO:0005546">
    <property type="term" value="F:phosphatidylinositol-4,5-bisphosphate binding"/>
    <property type="evidence" value="ECO:0007669"/>
    <property type="project" value="TreeGrafter"/>
</dbReference>
<reference evidence="2" key="1">
    <citation type="submission" date="2021-08" db="EMBL/GenBank/DDBJ databases">
        <title>WGS assembly of Ceratopteris richardii.</title>
        <authorList>
            <person name="Marchant D.B."/>
            <person name="Chen G."/>
            <person name="Jenkins J."/>
            <person name="Shu S."/>
            <person name="Leebens-Mack J."/>
            <person name="Grimwood J."/>
            <person name="Schmutz J."/>
            <person name="Soltis P."/>
            <person name="Soltis D."/>
            <person name="Chen Z.-H."/>
        </authorList>
    </citation>
    <scope>NUCLEOTIDE SEQUENCE</scope>
    <source>
        <strain evidence="2">Whitten #5841</strain>
        <tissue evidence="2">Leaf</tissue>
    </source>
</reference>
<dbReference type="OrthoDB" id="27109at2759"/>
<organism evidence="2 3">
    <name type="scientific">Ceratopteris richardii</name>
    <name type="common">Triangle waterfern</name>
    <dbReference type="NCBI Taxonomy" id="49495"/>
    <lineage>
        <taxon>Eukaryota</taxon>
        <taxon>Viridiplantae</taxon>
        <taxon>Streptophyta</taxon>
        <taxon>Embryophyta</taxon>
        <taxon>Tracheophyta</taxon>
        <taxon>Polypodiopsida</taxon>
        <taxon>Polypodiidae</taxon>
        <taxon>Polypodiales</taxon>
        <taxon>Pteridineae</taxon>
        <taxon>Pteridaceae</taxon>
        <taxon>Parkerioideae</taxon>
        <taxon>Ceratopteris</taxon>
    </lineage>
</organism>
<comment type="caution">
    <text evidence="2">The sequence shown here is derived from an EMBL/GenBank/DDBJ whole genome shotgun (WGS) entry which is preliminary data.</text>
</comment>
<proteinExistence type="predicted"/>
<dbReference type="EMBL" id="CM035436">
    <property type="protein sequence ID" value="KAH7289114.1"/>
    <property type="molecule type" value="Genomic_DNA"/>
</dbReference>
<name>A0A8T2QZV8_CERRI</name>
<dbReference type="Pfam" id="PF20654">
    <property type="entry name" value="Sec3_C-term"/>
    <property type="match status" value="1"/>
</dbReference>
<protein>
    <recommendedName>
        <fullName evidence="1">Exocyst complex component Sec3 C-terminal domain-containing protein</fullName>
    </recommendedName>
</protein>
<keyword evidence="3" id="KW-1185">Reference proteome</keyword>
<sequence length="203" mass="23676">MMCIFMYGLKILRKRLNNDVQIETMFNVLERVARVDPKYTDIVLLENYAAFQNNLYELANAVPALGRFYHIASDQYEQARVRYISSIINHEFEKLFQFGQKVENMLYTVPPEEVPSTYGLTRGEMRKLVKGCLSGVEKHVMSMYKRMQRQISSEELLPSLWDKCKDDFLDKYEALEALLAKCYSGETLVPSSKEMAGLFKNMY</sequence>
<evidence type="ECO:0000313" key="3">
    <source>
        <dbReference type="Proteomes" id="UP000825935"/>
    </source>
</evidence>
<dbReference type="GO" id="GO:0000145">
    <property type="term" value="C:exocyst"/>
    <property type="evidence" value="ECO:0007669"/>
    <property type="project" value="TreeGrafter"/>
</dbReference>
<dbReference type="GO" id="GO:0005886">
    <property type="term" value="C:plasma membrane"/>
    <property type="evidence" value="ECO:0007669"/>
    <property type="project" value="TreeGrafter"/>
</dbReference>
<dbReference type="PANTHER" id="PTHR16092">
    <property type="entry name" value="SEC3/SYNTAXIN-RELATED"/>
    <property type="match status" value="1"/>
</dbReference>
<dbReference type="GO" id="GO:0006887">
    <property type="term" value="P:exocytosis"/>
    <property type="evidence" value="ECO:0007669"/>
    <property type="project" value="TreeGrafter"/>
</dbReference>
<dbReference type="PANTHER" id="PTHR16092:SF14">
    <property type="entry name" value="EXOCYST COMPLEX COMPONENT 1 ISOFORM X1"/>
    <property type="match status" value="1"/>
</dbReference>
<feature type="domain" description="Exocyst complex component Sec3 C-terminal" evidence="1">
    <location>
        <begin position="40"/>
        <end position="185"/>
    </location>
</feature>
<evidence type="ECO:0000313" key="2">
    <source>
        <dbReference type="EMBL" id="KAH7289114.1"/>
    </source>
</evidence>
<dbReference type="OMA" id="ESSASYM"/>
<dbReference type="Proteomes" id="UP000825935">
    <property type="component" value="Chromosome 31"/>
</dbReference>
<evidence type="ECO:0000259" key="1">
    <source>
        <dbReference type="Pfam" id="PF20654"/>
    </source>
</evidence>